<evidence type="ECO:0000256" key="10">
    <source>
        <dbReference type="ARBA" id="ARBA00093218"/>
    </source>
</evidence>
<dbReference type="Gene3D" id="3.90.950.10">
    <property type="match status" value="1"/>
</dbReference>
<dbReference type="InterPro" id="IPR002637">
    <property type="entry name" value="RdgB/HAM1"/>
</dbReference>
<comment type="catalytic activity">
    <reaction evidence="11">
        <text>dITP + H2O = dIMP + diphosphate + H(+)</text>
        <dbReference type="Rhea" id="RHEA:28342"/>
        <dbReference type="ChEBI" id="CHEBI:15377"/>
        <dbReference type="ChEBI" id="CHEBI:15378"/>
        <dbReference type="ChEBI" id="CHEBI:33019"/>
        <dbReference type="ChEBI" id="CHEBI:61194"/>
        <dbReference type="ChEBI" id="CHEBI:61382"/>
        <dbReference type="EC" id="3.6.1.66"/>
    </reaction>
    <physiologicalReaction direction="left-to-right" evidence="11">
        <dbReference type="Rhea" id="RHEA:28343"/>
    </physiologicalReaction>
</comment>
<evidence type="ECO:0000256" key="8">
    <source>
        <dbReference type="ARBA" id="ARBA00023080"/>
    </source>
</evidence>
<evidence type="ECO:0000256" key="4">
    <source>
        <dbReference type="ARBA" id="ARBA00022723"/>
    </source>
</evidence>
<dbReference type="CDD" id="cd00515">
    <property type="entry name" value="HAM1"/>
    <property type="match status" value="1"/>
</dbReference>
<dbReference type="GO" id="GO:0005737">
    <property type="term" value="C:cytoplasm"/>
    <property type="evidence" value="ECO:0007669"/>
    <property type="project" value="UniProtKB-SubCell"/>
</dbReference>
<comment type="catalytic activity">
    <reaction evidence="13">
        <text>XTP + H2O = XMP + diphosphate + H(+)</text>
        <dbReference type="Rhea" id="RHEA:28610"/>
        <dbReference type="ChEBI" id="CHEBI:15377"/>
        <dbReference type="ChEBI" id="CHEBI:15378"/>
        <dbReference type="ChEBI" id="CHEBI:33019"/>
        <dbReference type="ChEBI" id="CHEBI:57464"/>
        <dbReference type="ChEBI" id="CHEBI:61314"/>
        <dbReference type="EC" id="3.6.1.66"/>
    </reaction>
</comment>
<dbReference type="GO" id="GO:0009117">
    <property type="term" value="P:nucleotide metabolic process"/>
    <property type="evidence" value="ECO:0007669"/>
    <property type="project" value="UniProtKB-KW"/>
</dbReference>
<evidence type="ECO:0000256" key="14">
    <source>
        <dbReference type="RuleBase" id="RU003781"/>
    </source>
</evidence>
<feature type="binding site" evidence="13">
    <location>
        <position position="95"/>
    </location>
    <ligand>
        <name>Mg(2+)</name>
        <dbReference type="ChEBI" id="CHEBI:18420"/>
    </ligand>
</feature>
<evidence type="ECO:0000256" key="13">
    <source>
        <dbReference type="HAMAP-Rule" id="MF_03148"/>
    </source>
</evidence>
<feature type="binding site" evidence="13">
    <location>
        <begin position="39"/>
        <end position="44"/>
    </location>
    <ligand>
        <name>ITP</name>
        <dbReference type="ChEBI" id="CHEBI:61402"/>
    </ligand>
</feature>
<keyword evidence="13" id="KW-0464">Manganese</keyword>
<dbReference type="EMBL" id="UYRR01034402">
    <property type="protein sequence ID" value="VDK60950.1"/>
    <property type="molecule type" value="Genomic_DNA"/>
</dbReference>
<name>A0A0M3KBB4_ANISI</name>
<keyword evidence="16" id="KW-1185">Reference proteome</keyword>
<keyword evidence="7 13" id="KW-0460">Magnesium</keyword>
<comment type="subunit">
    <text evidence="13">Homodimer.</text>
</comment>
<evidence type="ECO:0000256" key="12">
    <source>
        <dbReference type="ARBA" id="ARBA00093271"/>
    </source>
</evidence>
<feature type="binding site" evidence="13">
    <location>
        <begin position="199"/>
        <end position="200"/>
    </location>
    <ligand>
        <name>ITP</name>
        <dbReference type="ChEBI" id="CHEBI:61402"/>
    </ligand>
</feature>
<dbReference type="GO" id="GO:0036222">
    <property type="term" value="F:XTP diphosphatase activity"/>
    <property type="evidence" value="ECO:0007669"/>
    <property type="project" value="UniProtKB-UniRule"/>
</dbReference>
<evidence type="ECO:0000313" key="17">
    <source>
        <dbReference type="WBParaSite" id="ASIM_0001826101-mRNA-1"/>
    </source>
</evidence>
<evidence type="ECO:0000256" key="11">
    <source>
        <dbReference type="ARBA" id="ARBA00093255"/>
    </source>
</evidence>
<evidence type="ECO:0000256" key="6">
    <source>
        <dbReference type="ARBA" id="ARBA00022801"/>
    </source>
</evidence>
<dbReference type="PANTHER" id="PTHR11067">
    <property type="entry name" value="INOSINE TRIPHOSPHATE PYROPHOSPHATASE/HAM1 PROTEIN"/>
    <property type="match status" value="1"/>
</dbReference>
<protein>
    <recommendedName>
        <fullName evidence="13">Inosine triphosphate pyrophosphatase</fullName>
        <shortName evidence="13">ITPase</shortName>
        <shortName evidence="13">Inosine triphosphatase</shortName>
        <ecNumber evidence="13">3.6.1.66</ecNumber>
    </recommendedName>
    <alternativeName>
        <fullName evidence="13">Non-canonical purine NTP pyrophosphatase</fullName>
    </alternativeName>
    <alternativeName>
        <fullName evidence="13">Non-standard purine NTP pyrophosphatase</fullName>
    </alternativeName>
    <alternativeName>
        <fullName evidence="13">Nucleoside-triphosphate diphosphatase</fullName>
    </alternativeName>
    <alternativeName>
        <fullName evidence="13">Nucleoside-triphosphate pyrophosphatase</fullName>
        <shortName evidence="13">NTPase</shortName>
    </alternativeName>
    <alternativeName>
        <fullName evidence="13">XTP/dITP diphosphatase</fullName>
    </alternativeName>
</protein>
<feature type="binding site" evidence="13">
    <location>
        <position position="67"/>
    </location>
    <ligand>
        <name>Mg(2+)</name>
        <dbReference type="ChEBI" id="CHEBI:18420"/>
    </ligand>
</feature>
<keyword evidence="3 13" id="KW-0963">Cytoplasm</keyword>
<feature type="binding site" evidence="13">
    <location>
        <begin position="95"/>
        <end position="96"/>
    </location>
    <ligand>
        <name>ITP</name>
        <dbReference type="ChEBI" id="CHEBI:61402"/>
    </ligand>
</feature>
<evidence type="ECO:0000256" key="5">
    <source>
        <dbReference type="ARBA" id="ARBA00022741"/>
    </source>
</evidence>
<dbReference type="HAMAP" id="MF_03148">
    <property type="entry name" value="HAM1_NTPase"/>
    <property type="match status" value="1"/>
</dbReference>
<feature type="binding site" evidence="13">
    <location>
        <begin position="171"/>
        <end position="174"/>
    </location>
    <ligand>
        <name>ITP</name>
        <dbReference type="ChEBI" id="CHEBI:61402"/>
    </ligand>
</feature>
<accession>A0A0M3KBB4</accession>
<evidence type="ECO:0000256" key="9">
    <source>
        <dbReference type="ARBA" id="ARBA00054940"/>
    </source>
</evidence>
<dbReference type="InterPro" id="IPR029001">
    <property type="entry name" value="ITPase-like_fam"/>
</dbReference>
<dbReference type="WBParaSite" id="ASIM_0001826101-mRNA-1">
    <property type="protein sequence ID" value="ASIM_0001826101-mRNA-1"/>
    <property type="gene ID" value="ASIM_0001826101"/>
</dbReference>
<dbReference type="AlphaFoldDB" id="A0A0M3KBB4"/>
<keyword evidence="8 13" id="KW-0546">Nucleotide metabolism</keyword>
<dbReference type="FunFam" id="3.90.950.10:FF:000003">
    <property type="entry name" value="Inosine triphosphate pyrophosphatase"/>
    <property type="match status" value="1"/>
</dbReference>
<comment type="cofactor">
    <cofactor evidence="13">
        <name>Mg(2+)</name>
        <dbReference type="ChEBI" id="CHEBI:18420"/>
    </cofactor>
    <cofactor evidence="13">
        <name>Mn(2+)</name>
        <dbReference type="ChEBI" id="CHEBI:29035"/>
    </cofactor>
    <text evidence="13">Binds 1 divalent metal cation per subunit; can use either Mg(2+) or Mn(2+).</text>
</comment>
<dbReference type="GO" id="GO:0035870">
    <property type="term" value="F:dITP diphosphatase activity"/>
    <property type="evidence" value="ECO:0007669"/>
    <property type="project" value="UniProtKB-UniRule"/>
</dbReference>
<evidence type="ECO:0000256" key="3">
    <source>
        <dbReference type="ARBA" id="ARBA00022490"/>
    </source>
</evidence>
<evidence type="ECO:0000256" key="7">
    <source>
        <dbReference type="ARBA" id="ARBA00022842"/>
    </source>
</evidence>
<comment type="similarity">
    <text evidence="2 13 14">Belongs to the HAM1 NTPase family.</text>
</comment>
<comment type="catalytic activity">
    <reaction evidence="12">
        <text>N(6)-hydroxy-dATP + H2O = N(6)-hydroxy-dAMP + diphosphate + H(+)</text>
        <dbReference type="Rhea" id="RHEA:83971"/>
        <dbReference type="ChEBI" id="CHEBI:15377"/>
        <dbReference type="ChEBI" id="CHEBI:15378"/>
        <dbReference type="ChEBI" id="CHEBI:33019"/>
        <dbReference type="ChEBI" id="CHEBI:233529"/>
        <dbReference type="ChEBI" id="CHEBI:233530"/>
    </reaction>
    <physiologicalReaction direction="left-to-right" evidence="12">
        <dbReference type="Rhea" id="RHEA:83972"/>
    </physiologicalReaction>
</comment>
<dbReference type="GO" id="GO:0000166">
    <property type="term" value="F:nucleotide binding"/>
    <property type="evidence" value="ECO:0007669"/>
    <property type="project" value="UniProtKB-KW"/>
</dbReference>
<reference evidence="15 16" key="2">
    <citation type="submission" date="2018-11" db="EMBL/GenBank/DDBJ databases">
        <authorList>
            <consortium name="Pathogen Informatics"/>
        </authorList>
    </citation>
    <scope>NUCLEOTIDE SEQUENCE [LARGE SCALE GENOMIC DNA]</scope>
</reference>
<comment type="catalytic activity">
    <reaction evidence="10">
        <text>ITP + H2O = IMP + diphosphate + H(+)</text>
        <dbReference type="Rhea" id="RHEA:29399"/>
        <dbReference type="ChEBI" id="CHEBI:15377"/>
        <dbReference type="ChEBI" id="CHEBI:15378"/>
        <dbReference type="ChEBI" id="CHEBI:33019"/>
        <dbReference type="ChEBI" id="CHEBI:58053"/>
        <dbReference type="ChEBI" id="CHEBI:61402"/>
        <dbReference type="EC" id="3.6.1.66"/>
    </reaction>
    <physiologicalReaction direction="left-to-right" evidence="10">
        <dbReference type="Rhea" id="RHEA:29400"/>
    </physiologicalReaction>
</comment>
<evidence type="ECO:0000313" key="15">
    <source>
        <dbReference type="EMBL" id="VDK60950.1"/>
    </source>
</evidence>
<evidence type="ECO:0000256" key="2">
    <source>
        <dbReference type="ARBA" id="ARBA00008023"/>
    </source>
</evidence>
<dbReference type="Proteomes" id="UP000267096">
    <property type="component" value="Unassembled WGS sequence"/>
</dbReference>
<dbReference type="PANTHER" id="PTHR11067:SF9">
    <property type="entry name" value="INOSINE TRIPHOSPHATE PYROPHOSPHATASE"/>
    <property type="match status" value="1"/>
</dbReference>
<dbReference type="EC" id="3.6.1.66" evidence="13"/>
<dbReference type="Pfam" id="PF01725">
    <property type="entry name" value="Ham1p_like"/>
    <property type="match status" value="1"/>
</dbReference>
<evidence type="ECO:0000256" key="1">
    <source>
        <dbReference type="ARBA" id="ARBA00004496"/>
    </source>
</evidence>
<gene>
    <name evidence="15" type="ORF">ASIM_LOCUS17662</name>
</gene>
<reference evidence="17" key="1">
    <citation type="submission" date="2017-02" db="UniProtKB">
        <authorList>
            <consortium name="WormBaseParasite"/>
        </authorList>
    </citation>
    <scope>IDENTIFICATION</scope>
</reference>
<comment type="function">
    <text evidence="9">Pyrophosphatase that hydrolyzes the non-canonical purine nucleotides inosine triphosphate (ITP), deoxyinosine triphosphate (dITP) as well as 2'-deoxy-N-6-hydroxylaminopurine triphosphate (dHAPTP) and xanthosine 5'-triphosphate (XTP) to their respective monophosphate derivatives. The enzyme does not distinguish between the deoxy- and ribose forms. Probably excludes non-canonical purines from RNA and DNA precursor pools, thus preventing their incorporation into RNA and DNA and avoiding chromosomal lesions.</text>
</comment>
<evidence type="ECO:0000313" key="16">
    <source>
        <dbReference type="Proteomes" id="UP000267096"/>
    </source>
</evidence>
<comment type="function">
    <text evidence="13">Pyrophosphatase that hydrolyzes non-canonical purine nucleotides such as inosine triphosphate (ITP), deoxyinosine triphosphate (dITP) or xanthosine 5'-triphosphate (XTP) to their respective monophosphate derivatives. The enzyme does not distinguish between the deoxy- and ribose forms. Probably excludes non-canonical purines from RNA and DNA precursor pools, thus preventing their incorporation into RNA and DNA and avoiding chromosomal lesions.</text>
</comment>
<proteinExistence type="inferred from homology"/>
<feature type="binding site" evidence="13">
    <location>
        <position position="79"/>
    </location>
    <ligand>
        <name>ITP</name>
        <dbReference type="ChEBI" id="CHEBI:61402"/>
    </ligand>
</feature>
<sequence>MQNVFFIIFYEKNLLKNGIHRTLQCFSLMATKRTLKFVTGNANKLREVRAILSPHIEVESVDLDLAEYQGEPDEIARKKCADAAKQLQSEVIVEDTCLCFNALGGLPGPYIKWFLKNLRPEGLHKLLSGFDDKTAYALCTFALCEGPDKPVLLFRGRTDGCIVEPRGENHFGWDPCFQPDGFDETYAQMKPDLKNSISHRGKALALLKKHFISE</sequence>
<dbReference type="InterPro" id="IPR027502">
    <property type="entry name" value="ITPase"/>
</dbReference>
<dbReference type="NCBIfam" id="TIGR00042">
    <property type="entry name" value="RdgB/HAM1 family non-canonical purine NTP pyrophosphatase"/>
    <property type="match status" value="1"/>
</dbReference>
<keyword evidence="6 13" id="KW-0378">Hydrolase</keyword>
<organism evidence="17">
    <name type="scientific">Anisakis simplex</name>
    <name type="common">Herring worm</name>
    <dbReference type="NCBI Taxonomy" id="6269"/>
    <lineage>
        <taxon>Eukaryota</taxon>
        <taxon>Metazoa</taxon>
        <taxon>Ecdysozoa</taxon>
        <taxon>Nematoda</taxon>
        <taxon>Chromadorea</taxon>
        <taxon>Rhabditida</taxon>
        <taxon>Spirurina</taxon>
        <taxon>Ascaridomorpha</taxon>
        <taxon>Ascaridoidea</taxon>
        <taxon>Anisakidae</taxon>
        <taxon>Anisakis</taxon>
        <taxon>Anisakis simplex complex</taxon>
    </lineage>
</organism>
<keyword evidence="5 13" id="KW-0547">Nucleotide-binding</keyword>
<dbReference type="SUPFAM" id="SSF52972">
    <property type="entry name" value="ITPase-like"/>
    <property type="match status" value="1"/>
</dbReference>
<dbReference type="GO" id="GO:0046872">
    <property type="term" value="F:metal ion binding"/>
    <property type="evidence" value="ECO:0007669"/>
    <property type="project" value="UniProtKB-KW"/>
</dbReference>
<comment type="subcellular location">
    <subcellularLocation>
        <location evidence="1 13">Cytoplasm</location>
    </subcellularLocation>
</comment>
<dbReference type="GO" id="GO:0009204">
    <property type="term" value="P:deoxyribonucleoside triphosphate catabolic process"/>
    <property type="evidence" value="ECO:0007669"/>
    <property type="project" value="UniProtKB-UniRule"/>
</dbReference>
<keyword evidence="4 13" id="KW-0479">Metal-binding</keyword>
<dbReference type="GO" id="GO:0036220">
    <property type="term" value="F:ITP diphosphatase activity"/>
    <property type="evidence" value="ECO:0007669"/>
    <property type="project" value="UniProtKB-UniRule"/>
</dbReference>
<feature type="binding site" evidence="13">
    <location>
        <position position="194"/>
    </location>
    <ligand>
        <name>ITP</name>
        <dbReference type="ChEBI" id="CHEBI:61402"/>
    </ligand>
</feature>
<dbReference type="OrthoDB" id="6288734at2759"/>